<protein>
    <recommendedName>
        <fullName evidence="10">Arginine decarboxylase</fullName>
    </recommendedName>
</protein>
<dbReference type="EMBL" id="JFHU01000194">
    <property type="protein sequence ID" value="EXX86354.1"/>
    <property type="molecule type" value="Genomic_DNA"/>
</dbReference>
<evidence type="ECO:0000256" key="2">
    <source>
        <dbReference type="ARBA" id="ARBA00010671"/>
    </source>
</evidence>
<dbReference type="PANTHER" id="PTHR43277">
    <property type="entry name" value="ARGININE DECARBOXYLASE"/>
    <property type="match status" value="1"/>
</dbReference>
<evidence type="ECO:0000256" key="5">
    <source>
        <dbReference type="ARBA" id="ARBA00023239"/>
    </source>
</evidence>
<dbReference type="InterPro" id="IPR052357">
    <property type="entry name" value="Orn_Lys_Arg_decarboxylase-I"/>
</dbReference>
<evidence type="ECO:0000313" key="9">
    <source>
        <dbReference type="Proteomes" id="UP000053750"/>
    </source>
</evidence>
<dbReference type="InterPro" id="IPR015424">
    <property type="entry name" value="PyrdxlP-dep_Trfase"/>
</dbReference>
<feature type="domain" description="Orn/Lys/Arg decarboxylases family 1 pyridoxal-P attachment site" evidence="6">
    <location>
        <begin position="7"/>
        <end position="302"/>
    </location>
</feature>
<keyword evidence="4" id="KW-0663">Pyridoxal phosphate</keyword>
<evidence type="ECO:0008006" key="10">
    <source>
        <dbReference type="Google" id="ProtNLM"/>
    </source>
</evidence>
<organism evidence="8 9">
    <name type="scientific">Paenibacillus darwinianus</name>
    <dbReference type="NCBI Taxonomy" id="1380763"/>
    <lineage>
        <taxon>Bacteria</taxon>
        <taxon>Bacillati</taxon>
        <taxon>Bacillota</taxon>
        <taxon>Bacilli</taxon>
        <taxon>Bacillales</taxon>
        <taxon>Paenibacillaceae</taxon>
        <taxon>Paenibacillus</taxon>
    </lineage>
</organism>
<dbReference type="GO" id="GO:0016831">
    <property type="term" value="F:carboxy-lyase activity"/>
    <property type="evidence" value="ECO:0007669"/>
    <property type="project" value="UniProtKB-KW"/>
</dbReference>
<evidence type="ECO:0000256" key="1">
    <source>
        <dbReference type="ARBA" id="ARBA00001933"/>
    </source>
</evidence>
<dbReference type="Gene3D" id="3.40.640.10">
    <property type="entry name" value="Type I PLP-dependent aspartate aminotransferase-like (Major domain)"/>
    <property type="match status" value="1"/>
</dbReference>
<keyword evidence="3" id="KW-0210">Decarboxylase</keyword>
<dbReference type="InterPro" id="IPR008286">
    <property type="entry name" value="Prn/Lys/Arg_de-COase_C"/>
</dbReference>
<dbReference type="SUPFAM" id="SSF53383">
    <property type="entry name" value="PLP-dependent transferases"/>
    <property type="match status" value="1"/>
</dbReference>
<name>A0A9W5W6Q2_9BACL</name>
<comment type="caution">
    <text evidence="8">The sequence shown here is derived from an EMBL/GenBank/DDBJ whole genome shotgun (WGS) entry which is preliminary data.</text>
</comment>
<keyword evidence="5" id="KW-0456">Lyase</keyword>
<dbReference type="Proteomes" id="UP000053750">
    <property type="component" value="Unassembled WGS sequence"/>
</dbReference>
<feature type="domain" description="Orn/Lys/Arg decarboxylase C-terminal" evidence="7">
    <location>
        <begin position="428"/>
        <end position="475"/>
    </location>
</feature>
<dbReference type="AlphaFoldDB" id="A0A9W5W6Q2"/>
<evidence type="ECO:0000259" key="6">
    <source>
        <dbReference type="Pfam" id="PF01276"/>
    </source>
</evidence>
<dbReference type="RefSeq" id="WP_036584319.1">
    <property type="nucleotide sequence ID" value="NZ_KK082140.1"/>
</dbReference>
<proteinExistence type="inferred from homology"/>
<gene>
    <name evidence="8" type="ORF">BG53_06615</name>
</gene>
<evidence type="ECO:0000259" key="7">
    <source>
        <dbReference type="Pfam" id="PF03711"/>
    </source>
</evidence>
<dbReference type="Gene3D" id="3.90.105.10">
    <property type="entry name" value="Molybdopterin biosynthesis moea protein, domain 2"/>
    <property type="match status" value="1"/>
</dbReference>
<dbReference type="Pfam" id="PF03711">
    <property type="entry name" value="OKR_DC_1_C"/>
    <property type="match status" value="1"/>
</dbReference>
<keyword evidence="9" id="KW-1185">Reference proteome</keyword>
<sequence>MTQFHAPLYKALVDRLEAGPTSFHVPGHKNGTQAADAPYERFRDLMSLDVTELSDTDDLHHPEGVIREAQQLAAACFGADDTMFLTGGSTAGILAMVLAVCRPGDTIIVQRNVHKSVLHGLMLAGAYAVFVTPLTDWATGLATIPASHDVEEAIRRYPHARAVMLGTPNYYGMCNDLSEYAGITHRAGIPLLVDQAHGAHLGLHPKFPLSALQYGADAVVHSTHKTLPALTMGAMLHVKGDRVSVKALRHALEMIQSSSPSYPIMASLDIARAMVTAEGAHLFEKGVLASIRFREQMRDLEDLYTLLQETDDSQAFDRLDPLRIVLYDRTDTLSGFQLLTLLSERGCWAEMADERYVVLIFGIRTSGQDADKLYRALKDIADQAGLTKRVSGAADRYRLGSGPSITNSFDKIERIGKPFLPGRTLTDENQTVSVPLRDSLNRIAAEPVIPYPPGIPLLHVGEEITQAAIESIRSLSAKGARFQNASNAVMDYVKVMKSDK</sequence>
<dbReference type="InterPro" id="IPR036633">
    <property type="entry name" value="Prn/Lys/Arg_de-COase_C_sf"/>
</dbReference>
<evidence type="ECO:0000256" key="3">
    <source>
        <dbReference type="ARBA" id="ARBA00022793"/>
    </source>
</evidence>
<dbReference type="PANTHER" id="PTHR43277:SF3">
    <property type="entry name" value="DECARBOXYLASE, PUTATIVE-RELATED"/>
    <property type="match status" value="1"/>
</dbReference>
<evidence type="ECO:0000313" key="8">
    <source>
        <dbReference type="EMBL" id="EXX86354.1"/>
    </source>
</evidence>
<dbReference type="InterPro" id="IPR000310">
    <property type="entry name" value="Orn/Lys/Arg_deCO2ase_major_dom"/>
</dbReference>
<evidence type="ECO:0000256" key="4">
    <source>
        <dbReference type="ARBA" id="ARBA00022898"/>
    </source>
</evidence>
<comment type="similarity">
    <text evidence="2">Belongs to the Orn/Lys/Arg decarboxylase class-I family.</text>
</comment>
<dbReference type="SUPFAM" id="SSF55904">
    <property type="entry name" value="Ornithine decarboxylase C-terminal domain"/>
    <property type="match status" value="1"/>
</dbReference>
<dbReference type="Pfam" id="PF01276">
    <property type="entry name" value="OKR_DC_1"/>
    <property type="match status" value="1"/>
</dbReference>
<comment type="cofactor">
    <cofactor evidence="1">
        <name>pyridoxal 5'-phosphate</name>
        <dbReference type="ChEBI" id="CHEBI:597326"/>
    </cofactor>
</comment>
<reference evidence="8 9" key="1">
    <citation type="submission" date="2014-02" db="EMBL/GenBank/DDBJ databases">
        <title>Genome sequence of Paenibacillus darwinianus reveals adaptive mechanisms for survival in Antarctic soils.</title>
        <authorList>
            <person name="Dsouza M."/>
            <person name="Taylor M.W."/>
            <person name="Turner S.J."/>
            <person name="Aislabie J."/>
        </authorList>
    </citation>
    <scope>NUCLEOTIDE SEQUENCE [LARGE SCALE GENOMIC DNA]</scope>
    <source>
        <strain evidence="8 9">CE1</strain>
    </source>
</reference>
<dbReference type="InterPro" id="IPR015421">
    <property type="entry name" value="PyrdxlP-dep_Trfase_major"/>
</dbReference>
<accession>A0A9W5W6Q2</accession>